<dbReference type="InterPro" id="IPR056101">
    <property type="entry name" value="DUF7684"/>
</dbReference>
<feature type="domain" description="DUF7684" evidence="1">
    <location>
        <begin position="57"/>
        <end position="131"/>
    </location>
</feature>
<accession>A0ABY4CUL3</accession>
<reference evidence="2 3" key="1">
    <citation type="submission" date="2022-03" db="EMBL/GenBank/DDBJ databases">
        <title>Hymenobactersp. isolated from the air.</title>
        <authorList>
            <person name="Won M."/>
            <person name="Kwon S.-W."/>
        </authorList>
    </citation>
    <scope>NUCLEOTIDE SEQUENCE [LARGE SCALE GENOMIC DNA]</scope>
    <source>
        <strain evidence="2 3">KACC 21982</strain>
    </source>
</reference>
<dbReference type="EMBL" id="CP094669">
    <property type="protein sequence ID" value="UOG72870.1"/>
    <property type="molecule type" value="Genomic_DNA"/>
</dbReference>
<proteinExistence type="predicted"/>
<dbReference type="RefSeq" id="WP_243794230.1">
    <property type="nucleotide sequence ID" value="NZ_CP094669.1"/>
</dbReference>
<dbReference type="Proteomes" id="UP000831113">
    <property type="component" value="Chromosome"/>
</dbReference>
<organism evidence="2 3">
    <name type="scientific">Hymenobacter tibetensis</name>
    <dbReference type="NCBI Taxonomy" id="497967"/>
    <lineage>
        <taxon>Bacteria</taxon>
        <taxon>Pseudomonadati</taxon>
        <taxon>Bacteroidota</taxon>
        <taxon>Cytophagia</taxon>
        <taxon>Cytophagales</taxon>
        <taxon>Hymenobacteraceae</taxon>
        <taxon>Hymenobacter</taxon>
    </lineage>
</organism>
<sequence>MNYVGQQNGRDIYYFTTEGKVDWNSKVFESSWLLFAIGDDPDKEVIIAFVDECIAHKPAYICTAGKACELIHDSFDEGIIWQGVEHSSIYAPMTTWHDDFKEGIWFAVNVACHEELVISKVVCINLDSKSDIDKSNLMSALS</sequence>
<name>A0ABY4CUL3_9BACT</name>
<keyword evidence="3" id="KW-1185">Reference proteome</keyword>
<evidence type="ECO:0000313" key="3">
    <source>
        <dbReference type="Proteomes" id="UP000831113"/>
    </source>
</evidence>
<evidence type="ECO:0000259" key="1">
    <source>
        <dbReference type="Pfam" id="PF24733"/>
    </source>
</evidence>
<evidence type="ECO:0000313" key="2">
    <source>
        <dbReference type="EMBL" id="UOG72870.1"/>
    </source>
</evidence>
<protein>
    <recommendedName>
        <fullName evidence="1">DUF7684 domain-containing protein</fullName>
    </recommendedName>
</protein>
<gene>
    <name evidence="2" type="ORF">MTX78_12100</name>
</gene>
<dbReference type="Pfam" id="PF24733">
    <property type="entry name" value="DUF7684"/>
    <property type="match status" value="1"/>
</dbReference>